<evidence type="ECO:0000313" key="2">
    <source>
        <dbReference type="EMBL" id="TRD16984.1"/>
    </source>
</evidence>
<keyword evidence="3" id="KW-1185">Reference proteome</keyword>
<dbReference type="OrthoDB" id="3078754at2"/>
<comment type="caution">
    <text evidence="2">The sequence shown here is derived from an EMBL/GenBank/DDBJ whole genome shotgun (WGS) entry which is preliminary data.</text>
</comment>
<protein>
    <submittedName>
        <fullName evidence="2">Glycoside hydrolase family 19 protein</fullName>
    </submittedName>
</protein>
<dbReference type="GO" id="GO:0006032">
    <property type="term" value="P:chitin catabolic process"/>
    <property type="evidence" value="ECO:0007669"/>
    <property type="project" value="InterPro"/>
</dbReference>
<dbReference type="AlphaFoldDB" id="A0A547PSF2"/>
<evidence type="ECO:0000313" key="3">
    <source>
        <dbReference type="Proteomes" id="UP000318590"/>
    </source>
</evidence>
<name>A0A547PSF2_9RHOB</name>
<organism evidence="2 3">
    <name type="scientific">Palleronia caenipelagi</name>
    <dbReference type="NCBI Taxonomy" id="2489174"/>
    <lineage>
        <taxon>Bacteria</taxon>
        <taxon>Pseudomonadati</taxon>
        <taxon>Pseudomonadota</taxon>
        <taxon>Alphaproteobacteria</taxon>
        <taxon>Rhodobacterales</taxon>
        <taxon>Roseobacteraceae</taxon>
        <taxon>Palleronia</taxon>
    </lineage>
</organism>
<dbReference type="RefSeq" id="WP_142835386.1">
    <property type="nucleotide sequence ID" value="NZ_VFSV01000026.1"/>
</dbReference>
<dbReference type="InterPro" id="IPR052354">
    <property type="entry name" value="Cell_Wall_Dynamics_Protein"/>
</dbReference>
<dbReference type="Proteomes" id="UP000318590">
    <property type="component" value="Unassembled WGS sequence"/>
</dbReference>
<dbReference type="GO" id="GO:0016998">
    <property type="term" value="P:cell wall macromolecule catabolic process"/>
    <property type="evidence" value="ECO:0007669"/>
    <property type="project" value="InterPro"/>
</dbReference>
<dbReference type="InterPro" id="IPR023346">
    <property type="entry name" value="Lysozyme-like_dom_sf"/>
</dbReference>
<dbReference type="PANTHER" id="PTHR34408">
    <property type="entry name" value="FAMILY PROTEIN, PUTATIVE-RELATED"/>
    <property type="match status" value="1"/>
</dbReference>
<reference evidence="2 3" key="1">
    <citation type="submission" date="2019-06" db="EMBL/GenBank/DDBJ databases">
        <title>Paenimaribius caenipelagi gen. nov., sp. nov., isolated from a tidal flat.</title>
        <authorList>
            <person name="Yoon J.-H."/>
        </authorList>
    </citation>
    <scope>NUCLEOTIDE SEQUENCE [LARGE SCALE GENOMIC DNA]</scope>
    <source>
        <strain evidence="2 3">JBTF-M29</strain>
    </source>
</reference>
<feature type="domain" description="Glycoside hydrolase family 19 catalytic" evidence="1">
    <location>
        <begin position="41"/>
        <end position="146"/>
    </location>
</feature>
<evidence type="ECO:0000259" key="1">
    <source>
        <dbReference type="Pfam" id="PF00182"/>
    </source>
</evidence>
<sequence>MQIDAAFLAAIRRSKPPAHNTGPVLAALTAHAVDMGLRKPHRLAHFLSQLAHESQGFIYDQEIWGPTAAQRRYEGRLDLGNTQPGDGKRFKGRGPIQITGRGNYRRFTLWCSALNPLAPDFERDPDAVNSDPWEGLTAIWYWDTGNPTGRSLNRYADDNDIEMITRRINGGLNGYEDRLECYDRTALLMLGFRAEDVIGFQRHAGIRADGLSGPQTRGALHAALLNAPDVIFAGETASESDLDLIARLRADLAQMAEQLAHIRATLEDAA</sequence>
<dbReference type="Pfam" id="PF00182">
    <property type="entry name" value="Glyco_hydro_19"/>
    <property type="match status" value="1"/>
</dbReference>
<dbReference type="PANTHER" id="PTHR34408:SF1">
    <property type="entry name" value="GLYCOSYL HYDROLASE FAMILY 19 DOMAIN-CONTAINING PROTEIN HI_1415"/>
    <property type="match status" value="1"/>
</dbReference>
<gene>
    <name evidence="2" type="ORF">FEV53_13690</name>
</gene>
<dbReference type="EMBL" id="VFSV01000026">
    <property type="protein sequence ID" value="TRD16984.1"/>
    <property type="molecule type" value="Genomic_DNA"/>
</dbReference>
<accession>A0A547PSF2</accession>
<dbReference type="GO" id="GO:0004568">
    <property type="term" value="F:chitinase activity"/>
    <property type="evidence" value="ECO:0007669"/>
    <property type="project" value="InterPro"/>
</dbReference>
<dbReference type="Gene3D" id="1.10.530.10">
    <property type="match status" value="1"/>
</dbReference>
<keyword evidence="2" id="KW-0378">Hydrolase</keyword>
<proteinExistence type="predicted"/>
<dbReference type="SUPFAM" id="SSF53955">
    <property type="entry name" value="Lysozyme-like"/>
    <property type="match status" value="1"/>
</dbReference>
<dbReference type="InterPro" id="IPR000726">
    <property type="entry name" value="Glyco_hydro_19_cat"/>
</dbReference>